<dbReference type="GO" id="GO:0008615">
    <property type="term" value="P:pyridoxine biosynthetic process"/>
    <property type="evidence" value="ECO:0007669"/>
    <property type="project" value="TreeGrafter"/>
</dbReference>
<dbReference type="SUPFAM" id="SSF53659">
    <property type="entry name" value="Isocitrate/Isopropylmalate dehydrogenase-like"/>
    <property type="match status" value="1"/>
</dbReference>
<feature type="non-terminal residue" evidence="4">
    <location>
        <position position="241"/>
    </location>
</feature>
<dbReference type="PANTHER" id="PTHR30004:SF5">
    <property type="entry name" value="4-HYDROXYTHREONINE-4-PHOSPHATE DEHYDROGENASE"/>
    <property type="match status" value="1"/>
</dbReference>
<gene>
    <name evidence="4" type="ORF">METZ01_LOCUS220011</name>
</gene>
<reference evidence="4" key="1">
    <citation type="submission" date="2018-05" db="EMBL/GenBank/DDBJ databases">
        <authorList>
            <person name="Lanie J.A."/>
            <person name="Ng W.-L."/>
            <person name="Kazmierczak K.M."/>
            <person name="Andrzejewski T.M."/>
            <person name="Davidsen T.M."/>
            <person name="Wayne K.J."/>
            <person name="Tettelin H."/>
            <person name="Glass J.I."/>
            <person name="Rusch D."/>
            <person name="Podicherti R."/>
            <person name="Tsui H.-C.T."/>
            <person name="Winkler M.E."/>
        </authorList>
    </citation>
    <scope>NUCLEOTIDE SEQUENCE</scope>
</reference>
<keyword evidence="3" id="KW-0520">NAD</keyword>
<dbReference type="GO" id="GO:0050570">
    <property type="term" value="F:4-hydroxythreonine-4-phosphate dehydrogenase activity"/>
    <property type="evidence" value="ECO:0007669"/>
    <property type="project" value="TreeGrafter"/>
</dbReference>
<dbReference type="Gene3D" id="3.40.718.10">
    <property type="entry name" value="Isopropylmalate Dehydrogenase"/>
    <property type="match status" value="1"/>
</dbReference>
<proteinExistence type="predicted"/>
<keyword evidence="2" id="KW-0560">Oxidoreductase</keyword>
<dbReference type="EMBL" id="UINC01052154">
    <property type="protein sequence ID" value="SVB67157.1"/>
    <property type="molecule type" value="Genomic_DNA"/>
</dbReference>
<name>A0A382FY33_9ZZZZ</name>
<evidence type="ECO:0000256" key="1">
    <source>
        <dbReference type="ARBA" id="ARBA00022723"/>
    </source>
</evidence>
<evidence type="ECO:0000256" key="2">
    <source>
        <dbReference type="ARBA" id="ARBA00023002"/>
    </source>
</evidence>
<dbReference type="PANTHER" id="PTHR30004">
    <property type="entry name" value="4-HYDROXYTHREONINE-4-PHOSPHATE DEHYDROGENASE"/>
    <property type="match status" value="1"/>
</dbReference>
<evidence type="ECO:0000256" key="3">
    <source>
        <dbReference type="ARBA" id="ARBA00023027"/>
    </source>
</evidence>
<evidence type="ECO:0000313" key="4">
    <source>
        <dbReference type="EMBL" id="SVB67157.1"/>
    </source>
</evidence>
<accession>A0A382FY33</accession>
<dbReference type="AlphaFoldDB" id="A0A382FY33"/>
<evidence type="ECO:0008006" key="5">
    <source>
        <dbReference type="Google" id="ProtNLM"/>
    </source>
</evidence>
<keyword evidence="1" id="KW-0479">Metal-binding</keyword>
<dbReference type="Pfam" id="PF04166">
    <property type="entry name" value="PdxA"/>
    <property type="match status" value="1"/>
</dbReference>
<dbReference type="GO" id="GO:0046872">
    <property type="term" value="F:metal ion binding"/>
    <property type="evidence" value="ECO:0007669"/>
    <property type="project" value="UniProtKB-KW"/>
</dbReference>
<sequence>MILKLANTKYWKEIKIPIVTLADESLLKARAKKLNIKINFIKLKNIKDAKKNRIGELQFYCIQHCADPSPGILNPKNADYVISNLNFAIDASMKNPKVGLVTGPIQKSNIIEGGFNTFQGHTEWIKQKTNSETVVMLLASKKLKVALATTHIPLKEVSKNISELKLVEIIKTVDEGLKNKFKLKNPVIKILGLNPHAGESGKIGNEELRIINPAVQQCRKMGIKISYAISADTAFNKVQLE</sequence>
<dbReference type="GO" id="GO:0042823">
    <property type="term" value="P:pyridoxal phosphate biosynthetic process"/>
    <property type="evidence" value="ECO:0007669"/>
    <property type="project" value="TreeGrafter"/>
</dbReference>
<dbReference type="GO" id="GO:0051287">
    <property type="term" value="F:NAD binding"/>
    <property type="evidence" value="ECO:0007669"/>
    <property type="project" value="InterPro"/>
</dbReference>
<organism evidence="4">
    <name type="scientific">marine metagenome</name>
    <dbReference type="NCBI Taxonomy" id="408172"/>
    <lineage>
        <taxon>unclassified sequences</taxon>
        <taxon>metagenomes</taxon>
        <taxon>ecological metagenomes</taxon>
    </lineage>
</organism>
<dbReference type="InterPro" id="IPR005255">
    <property type="entry name" value="PdxA_fam"/>
</dbReference>
<protein>
    <recommendedName>
        <fullName evidence="5">4-hydroxythreonine-4-phosphate dehydrogenase PdxA</fullName>
    </recommendedName>
</protein>